<feature type="domain" description="OTU" evidence="2">
    <location>
        <begin position="914"/>
        <end position="1040"/>
    </location>
</feature>
<sequence length="1695" mass="188180">MWHPIALELHESDQVDPSGMDVFYAAGYLFGMPSRHAELLCGLNRARPAVVKADPACGDWIVPGRGVAQGDLASPLAAVLFAAAHAAVVHSELPEVSLYTFIDDRTPCSCSCGDMQQAVFLLTELDHLSGQAEDPFKEEMACIHPSEDMLRQFPRARSDYLDLLGIRLSCNDNAHSISPKAAARRAEVFTRLERLRRVGGGLQFGGTALHRVVVGITSLLRFDAAWIHASFQEVFQMATKIEMTAQSRKRYDSWPHRGAAWIVMRQGWHIVWNHAQGTRGSFAEALRDAYAMLHWGPTNGWRDRVIESHTSVRHVRIDMPTIDDCDEFAIGPHRALDSFVADLSAEMKQFVPISVDGCTLVATEGGARIRMQSIRGIERLLGFPVMAGLGFDMFLMFGRLVELAVRQGDGCRQGRGTCGSTVAGGAVLSGCQNLSEEVAARVLEADVPTVILGDFNSEPWNEELVEDMDTDMRIADHRKYLNEELRKTAAKTSADRLTVWREGARKGGMKALFDLVGNKTRPGLTAVQTLQGPSADPAIVQACAGEAWSRKMRGLLLETGKFHLEVWLREIPLVHWEQLFMLQLIQQYWPLRFTDSLFKRLLMTEPPLPTMLPILSGQGWQIEPVAIGLFSVVYAARRIQMSVDWTLDSVEGLPSVSWISEEGEHTFVRDLGRVETTVDAAELVAVYVAASAVGYVGFRFGQTQEAREQNPALQDGHFRRVSPMPCGCVLAMSFDKGNDDDAVVFDDDDDRGVFLSDGKKVGTSTGTRASWYVLMATFELWPFWLNFGFFEGLDIVVNDYEGIGKIKDELVAVTASVQWAPDIAELLLQKSGREVLALQGFQKAICGNFFSDTEHQGMAEAAQEETQAAATQLDAASQKRPPATGQPPSKKLKSVVDFGSSERIEDPTCPLVGYEVVEAGGKGACSYKSLVAALYFSTKYDLKLSEDSICKDAASLRVKTAQWLLKEERRFQAGWQPDEANPEYTRESWQEYLQKCEEPSFWIDELQLKAAAEKMKERVVVHYIVLANLHDLKNVEVRKVEGCLTKGAVSKMSVLMRKRLGLGFFNPVFLLSEPLDFELGPLRDHLQFAHVAAGVEYLSTDSSCIDLAMVRHLTVLDFHKDLRIADHDFRPIGITAIITRCIEKMLLRRYKQWASRRPLLVRQSDLSNCFTRLDCDVAKKLAEWHGVRPREAELFFGLNRLCPAAVKAGAACGDWFLPERGMAQGDPVSPLAAALYSNAHAAVLHSAFLQVFLKTYVDDRTVCTHSSEETHGIVFLLTELDYLSGQAEDPYKEEWAWVSLAVAKGCCQEKGSSPLVESQAVRCLETSWCLMGDDYKRVAGRACGHPDLCRYFCSQKPSVQSVEQAWNDSSGVGVLFADTLRDAYARLKWGHTGSPFVFQLPQGKAELGMISEADLGHLLRQGWRNMALMSILFIKLVCWCRDSKRTRLGLEMYRGSRTTIHMMWECPNAEALALRAKHCISFPEAEDFGAFLQNGWAPAPVPVRGVDFTFQSIQKWADELSRELVTHAPVASEDKIFLATDGSAQDSAHPDTRVAAFAVAWDTEEGTHTYARDIGRVESTVNAAELVAVVVAAAASEQAGLNSVKILIDHEGAVPGSVGSVSRAAKVLMWTHLASIFSRNSFDIWWCPVTGAPGNDLFKTEVFDSLHSSAAWSSDLVRRRKLVNKILHFKMDIFD</sequence>
<reference evidence="3" key="1">
    <citation type="submission" date="2021-02" db="EMBL/GenBank/DDBJ databases">
        <authorList>
            <person name="Dougan E. K."/>
            <person name="Rhodes N."/>
            <person name="Thang M."/>
            <person name="Chan C."/>
        </authorList>
    </citation>
    <scope>NUCLEOTIDE SEQUENCE</scope>
</reference>
<feature type="region of interest" description="Disordered" evidence="1">
    <location>
        <begin position="872"/>
        <end position="897"/>
    </location>
</feature>
<comment type="caution">
    <text evidence="3">The sequence shown here is derived from an EMBL/GenBank/DDBJ whole genome shotgun (WGS) entry which is preliminary data.</text>
</comment>
<dbReference type="EMBL" id="CAJNIZ010045058">
    <property type="protein sequence ID" value="CAE7709252.1"/>
    <property type="molecule type" value="Genomic_DNA"/>
</dbReference>
<evidence type="ECO:0000259" key="2">
    <source>
        <dbReference type="PROSITE" id="PS50802"/>
    </source>
</evidence>
<dbReference type="PROSITE" id="PS50802">
    <property type="entry name" value="OTU"/>
    <property type="match status" value="1"/>
</dbReference>
<dbReference type="InterPro" id="IPR036397">
    <property type="entry name" value="RNaseH_sf"/>
</dbReference>
<protein>
    <submittedName>
        <fullName evidence="3">BPT2 protein</fullName>
    </submittedName>
</protein>
<feature type="non-terminal residue" evidence="3">
    <location>
        <position position="1"/>
    </location>
</feature>
<name>A0A812X779_SYMPI</name>
<keyword evidence="4" id="KW-1185">Reference proteome</keyword>
<dbReference type="InterPro" id="IPR003323">
    <property type="entry name" value="OTU_dom"/>
</dbReference>
<dbReference type="Proteomes" id="UP000649617">
    <property type="component" value="Unassembled WGS sequence"/>
</dbReference>
<evidence type="ECO:0000313" key="4">
    <source>
        <dbReference type="Proteomes" id="UP000649617"/>
    </source>
</evidence>
<evidence type="ECO:0000313" key="3">
    <source>
        <dbReference type="EMBL" id="CAE7709252.1"/>
    </source>
</evidence>
<accession>A0A812X779</accession>
<proteinExistence type="predicted"/>
<organism evidence="3 4">
    <name type="scientific">Symbiodinium pilosum</name>
    <name type="common">Dinoflagellate</name>
    <dbReference type="NCBI Taxonomy" id="2952"/>
    <lineage>
        <taxon>Eukaryota</taxon>
        <taxon>Sar</taxon>
        <taxon>Alveolata</taxon>
        <taxon>Dinophyceae</taxon>
        <taxon>Suessiales</taxon>
        <taxon>Symbiodiniaceae</taxon>
        <taxon>Symbiodinium</taxon>
    </lineage>
</organism>
<gene>
    <name evidence="3" type="primary">bPT2</name>
    <name evidence="3" type="ORF">SPIL2461_LOCUS20078</name>
</gene>
<evidence type="ECO:0000256" key="1">
    <source>
        <dbReference type="SAM" id="MobiDB-lite"/>
    </source>
</evidence>
<dbReference type="Gene3D" id="3.30.420.10">
    <property type="entry name" value="Ribonuclease H-like superfamily/Ribonuclease H"/>
    <property type="match status" value="1"/>
</dbReference>
<dbReference type="Gene3D" id="3.90.70.80">
    <property type="match status" value="1"/>
</dbReference>
<dbReference type="OrthoDB" id="411035at2759"/>
<dbReference type="GO" id="GO:0003676">
    <property type="term" value="F:nucleic acid binding"/>
    <property type="evidence" value="ECO:0007669"/>
    <property type="project" value="InterPro"/>
</dbReference>